<keyword evidence="9" id="KW-1185">Reference proteome</keyword>
<evidence type="ECO:0000256" key="2">
    <source>
        <dbReference type="ARBA" id="ARBA00022980"/>
    </source>
</evidence>
<comment type="similarity">
    <text evidence="1 5 6">Belongs to the bacterial ribosomal protein bL35 family.</text>
</comment>
<proteinExistence type="inferred from homology"/>
<dbReference type="PANTHER" id="PTHR33343">
    <property type="entry name" value="54S RIBOSOMAL PROTEIN BL35M"/>
    <property type="match status" value="1"/>
</dbReference>
<dbReference type="STRING" id="159291.SAMN05920897_11745"/>
<evidence type="ECO:0000256" key="5">
    <source>
        <dbReference type="HAMAP-Rule" id="MF_00514"/>
    </source>
</evidence>
<evidence type="ECO:0000256" key="7">
    <source>
        <dbReference type="SAM" id="MobiDB-lite"/>
    </source>
</evidence>
<accession>A0A1N6WEY4</accession>
<dbReference type="GO" id="GO:0006412">
    <property type="term" value="P:translation"/>
    <property type="evidence" value="ECO:0007669"/>
    <property type="project" value="UniProtKB-UniRule"/>
</dbReference>
<evidence type="ECO:0000256" key="6">
    <source>
        <dbReference type="RuleBase" id="RU000568"/>
    </source>
</evidence>
<dbReference type="Proteomes" id="UP000186400">
    <property type="component" value="Unassembled WGS sequence"/>
</dbReference>
<dbReference type="GO" id="GO:0022625">
    <property type="term" value="C:cytosolic large ribosomal subunit"/>
    <property type="evidence" value="ECO:0007669"/>
    <property type="project" value="TreeGrafter"/>
</dbReference>
<dbReference type="Gene3D" id="4.10.410.60">
    <property type="match status" value="1"/>
</dbReference>
<feature type="region of interest" description="Disordered" evidence="7">
    <location>
        <begin position="38"/>
        <end position="65"/>
    </location>
</feature>
<dbReference type="FunFam" id="4.10.410.60:FF:000001">
    <property type="entry name" value="50S ribosomal protein L35"/>
    <property type="match status" value="1"/>
</dbReference>
<gene>
    <name evidence="5" type="primary">rpmI</name>
    <name evidence="8" type="ORF">SAMN05920897_11745</name>
</gene>
<dbReference type="PANTHER" id="PTHR33343:SF1">
    <property type="entry name" value="LARGE RIBOSOMAL SUBUNIT PROTEIN BL35M"/>
    <property type="match status" value="1"/>
</dbReference>
<dbReference type="HAMAP" id="MF_00514">
    <property type="entry name" value="Ribosomal_bL35"/>
    <property type="match status" value="1"/>
</dbReference>
<dbReference type="SUPFAM" id="SSF143034">
    <property type="entry name" value="L35p-like"/>
    <property type="match status" value="1"/>
</dbReference>
<evidence type="ECO:0000256" key="4">
    <source>
        <dbReference type="ARBA" id="ARBA00071664"/>
    </source>
</evidence>
<dbReference type="InterPro" id="IPR037229">
    <property type="entry name" value="Ribosomal_bL35_sf"/>
</dbReference>
<name>A0A1N6WEY4_9SPIO</name>
<dbReference type="InterPro" id="IPR018265">
    <property type="entry name" value="Ribosomal_bL35_CS"/>
</dbReference>
<dbReference type="RefSeq" id="WP_076489616.1">
    <property type="nucleotide sequence ID" value="NZ_FTMS01000017.1"/>
</dbReference>
<dbReference type="InterPro" id="IPR021137">
    <property type="entry name" value="Ribosomal_bL35-like"/>
</dbReference>
<dbReference type="AlphaFoldDB" id="A0A1N6WEY4"/>
<evidence type="ECO:0000256" key="3">
    <source>
        <dbReference type="ARBA" id="ARBA00023274"/>
    </source>
</evidence>
<sequence length="65" mass="7363">MPKMKTRRAAAKRFSLTGSGKVKYKKQGLRHILTKKSTKRKRNLRKTGILSPAEEKRARALLGKG</sequence>
<dbReference type="PRINTS" id="PR00064">
    <property type="entry name" value="RIBOSOMALL35"/>
</dbReference>
<keyword evidence="2 5" id="KW-0689">Ribosomal protein</keyword>
<dbReference type="GO" id="GO:0003735">
    <property type="term" value="F:structural constituent of ribosome"/>
    <property type="evidence" value="ECO:0007669"/>
    <property type="project" value="InterPro"/>
</dbReference>
<evidence type="ECO:0000256" key="1">
    <source>
        <dbReference type="ARBA" id="ARBA00006598"/>
    </source>
</evidence>
<dbReference type="PROSITE" id="PS00936">
    <property type="entry name" value="RIBOSOMAL_L35"/>
    <property type="match status" value="1"/>
</dbReference>
<reference evidence="8 9" key="1">
    <citation type="submission" date="2017-01" db="EMBL/GenBank/DDBJ databases">
        <authorList>
            <person name="Mah S.A."/>
            <person name="Swanson W.J."/>
            <person name="Moy G.W."/>
            <person name="Vacquier V.D."/>
        </authorList>
    </citation>
    <scope>NUCLEOTIDE SEQUENCE [LARGE SCALE GENOMIC DNA]</scope>
    <source>
        <strain evidence="8 9">ASpG1</strain>
    </source>
</reference>
<dbReference type="OrthoDB" id="47476at2"/>
<dbReference type="InterPro" id="IPR001706">
    <property type="entry name" value="Ribosomal_bL35"/>
</dbReference>
<evidence type="ECO:0000313" key="9">
    <source>
        <dbReference type="Proteomes" id="UP000186400"/>
    </source>
</evidence>
<dbReference type="EMBL" id="FTMS01000017">
    <property type="protein sequence ID" value="SIQ88703.1"/>
    <property type="molecule type" value="Genomic_DNA"/>
</dbReference>
<protein>
    <recommendedName>
        <fullName evidence="4 5">Large ribosomal subunit protein bL35</fullName>
    </recommendedName>
</protein>
<organism evidence="8 9">
    <name type="scientific">Alkalispirochaeta americana</name>
    <dbReference type="NCBI Taxonomy" id="159291"/>
    <lineage>
        <taxon>Bacteria</taxon>
        <taxon>Pseudomonadati</taxon>
        <taxon>Spirochaetota</taxon>
        <taxon>Spirochaetia</taxon>
        <taxon>Spirochaetales</taxon>
        <taxon>Spirochaetaceae</taxon>
        <taxon>Alkalispirochaeta</taxon>
    </lineage>
</organism>
<dbReference type="NCBIfam" id="TIGR00001">
    <property type="entry name" value="rpmI_bact"/>
    <property type="match status" value="1"/>
</dbReference>
<dbReference type="Pfam" id="PF01632">
    <property type="entry name" value="Ribosomal_L35p"/>
    <property type="match status" value="1"/>
</dbReference>
<keyword evidence="3 5" id="KW-0687">Ribonucleoprotein</keyword>
<evidence type="ECO:0000313" key="8">
    <source>
        <dbReference type="EMBL" id="SIQ88703.1"/>
    </source>
</evidence>